<dbReference type="Pfam" id="PF01991">
    <property type="entry name" value="vATP-synt_E"/>
    <property type="match status" value="1"/>
</dbReference>
<dbReference type="EMBL" id="MKGL01000119">
    <property type="protein sequence ID" value="RNF06026.1"/>
    <property type="molecule type" value="Genomic_DNA"/>
</dbReference>
<evidence type="ECO:0000313" key="4">
    <source>
        <dbReference type="EMBL" id="RNF06026.1"/>
    </source>
</evidence>
<comment type="similarity">
    <text evidence="1">Belongs to the V-ATPase E subunit family.</text>
</comment>
<dbReference type="GO" id="GO:0046961">
    <property type="term" value="F:proton-transporting ATPase activity, rotational mechanism"/>
    <property type="evidence" value="ECO:0007669"/>
    <property type="project" value="InterPro"/>
</dbReference>
<dbReference type="OrthoDB" id="10263003at2759"/>
<dbReference type="Gene3D" id="6.10.250.1620">
    <property type="match status" value="1"/>
</dbReference>
<dbReference type="InterPro" id="IPR002842">
    <property type="entry name" value="ATPase_V1_Esu"/>
</dbReference>
<evidence type="ECO:0000256" key="2">
    <source>
        <dbReference type="ARBA" id="ARBA00022448"/>
    </source>
</evidence>
<dbReference type="SUPFAM" id="SSF160527">
    <property type="entry name" value="V-type ATPase subunit E-like"/>
    <property type="match status" value="1"/>
</dbReference>
<dbReference type="GeneID" id="40328113"/>
<dbReference type="AlphaFoldDB" id="A0A422NKP5"/>
<keyword evidence="2" id="KW-0813">Transport</keyword>
<keyword evidence="5" id="KW-1185">Reference proteome</keyword>
<name>A0A422NKP5_TRYRA</name>
<dbReference type="EC" id="3.6.3.14" evidence="4"/>
<evidence type="ECO:0000313" key="5">
    <source>
        <dbReference type="Proteomes" id="UP000283634"/>
    </source>
</evidence>
<dbReference type="Proteomes" id="UP000283634">
    <property type="component" value="Unassembled WGS sequence"/>
</dbReference>
<dbReference type="OMA" id="QHMMAFI"/>
<protein>
    <submittedName>
        <fullName evidence="4">ATP synthase</fullName>
        <ecNumber evidence="4">3.6.3.14</ecNumber>
    </submittedName>
</protein>
<dbReference type="InterPro" id="IPR038495">
    <property type="entry name" value="ATPase_E_C"/>
</dbReference>
<dbReference type="GO" id="GO:0033178">
    <property type="term" value="C:proton-transporting two-sector ATPase complex, catalytic domain"/>
    <property type="evidence" value="ECO:0007669"/>
    <property type="project" value="InterPro"/>
</dbReference>
<gene>
    <name evidence="4" type="ORF">TraAM80_04180</name>
</gene>
<keyword evidence="3" id="KW-0406">Ion transport</keyword>
<organism evidence="4 5">
    <name type="scientific">Trypanosoma rangeli</name>
    <dbReference type="NCBI Taxonomy" id="5698"/>
    <lineage>
        <taxon>Eukaryota</taxon>
        <taxon>Discoba</taxon>
        <taxon>Euglenozoa</taxon>
        <taxon>Kinetoplastea</taxon>
        <taxon>Metakinetoplastina</taxon>
        <taxon>Trypanosomatida</taxon>
        <taxon>Trypanosomatidae</taxon>
        <taxon>Trypanosoma</taxon>
        <taxon>Herpetosoma</taxon>
    </lineage>
</organism>
<dbReference type="VEuPathDB" id="TriTrypDB:TRSC58_03167"/>
<dbReference type="GO" id="GO:0016787">
    <property type="term" value="F:hydrolase activity"/>
    <property type="evidence" value="ECO:0007669"/>
    <property type="project" value="UniProtKB-KW"/>
</dbReference>
<proteinExistence type="inferred from homology"/>
<keyword evidence="4" id="KW-0378">Hydrolase</keyword>
<accession>A0A422NKP5</accession>
<dbReference type="Gene3D" id="3.30.2320.30">
    <property type="entry name" value="ATP synthase, E subunit, C-terminal"/>
    <property type="match status" value="1"/>
</dbReference>
<sequence length="216" mass="25039">MSEARQIRSMIDFIEREAQERAEELDAAAQEEYDVEKMRLVEVEKVKVRAGTEQKKKQVDIDRRVSRANFSKTQRLRVMEERSKIMEQLRENTRRRIVAFVQDTSRYHKLLRDLIQQALLGVRTDAVVQTRKEDAAAVKGMLRDAEEWYAARAGERLRVTLSDDYLDAAEAWGGVIVTSQDGHIICNLTLACRMRNCFEDQLPAIRYYLFNAAAPV</sequence>
<dbReference type="RefSeq" id="XP_029239017.1">
    <property type="nucleotide sequence ID" value="XM_029381115.1"/>
</dbReference>
<evidence type="ECO:0000256" key="3">
    <source>
        <dbReference type="ARBA" id="ARBA00023065"/>
    </source>
</evidence>
<dbReference type="PANTHER" id="PTHR45715">
    <property type="entry name" value="ATPASE H+-TRANSPORTING V1 SUBUNIT E1A-RELATED"/>
    <property type="match status" value="1"/>
</dbReference>
<evidence type="ECO:0000256" key="1">
    <source>
        <dbReference type="ARBA" id="ARBA00005901"/>
    </source>
</evidence>
<reference evidence="4 5" key="1">
    <citation type="journal article" date="2018" name="BMC Genomics">
        <title>Genomic comparison of Trypanosoma conorhini and Trypanosoma rangeli to Trypanosoma cruzi strains of high and low virulence.</title>
        <authorList>
            <person name="Bradwell K.R."/>
            <person name="Koparde V.N."/>
            <person name="Matveyev A.V."/>
            <person name="Serrano M.G."/>
            <person name="Alves J.M."/>
            <person name="Parikh H."/>
            <person name="Huang B."/>
            <person name="Lee V."/>
            <person name="Espinosa-Alvarez O."/>
            <person name="Ortiz P.A."/>
            <person name="Costa-Martins A.G."/>
            <person name="Teixeira M.M."/>
            <person name="Buck G.A."/>
        </authorList>
    </citation>
    <scope>NUCLEOTIDE SEQUENCE [LARGE SCALE GENOMIC DNA]</scope>
    <source>
        <strain evidence="4 5">AM80</strain>
    </source>
</reference>
<comment type="caution">
    <text evidence="4">The sequence shown here is derived from an EMBL/GenBank/DDBJ whole genome shotgun (WGS) entry which is preliminary data.</text>
</comment>